<organism evidence="1 2">
    <name type="scientific">Juglans regia</name>
    <name type="common">English walnut</name>
    <dbReference type="NCBI Taxonomy" id="51240"/>
    <lineage>
        <taxon>Eukaryota</taxon>
        <taxon>Viridiplantae</taxon>
        <taxon>Streptophyta</taxon>
        <taxon>Embryophyta</taxon>
        <taxon>Tracheophyta</taxon>
        <taxon>Spermatophyta</taxon>
        <taxon>Magnoliopsida</taxon>
        <taxon>eudicotyledons</taxon>
        <taxon>Gunneridae</taxon>
        <taxon>Pentapetalae</taxon>
        <taxon>rosids</taxon>
        <taxon>fabids</taxon>
        <taxon>Fagales</taxon>
        <taxon>Juglandaceae</taxon>
        <taxon>Juglans</taxon>
    </lineage>
</organism>
<reference evidence="2" key="1">
    <citation type="submission" date="2025-08" db="UniProtKB">
        <authorList>
            <consortium name="RefSeq"/>
        </authorList>
    </citation>
    <scope>IDENTIFICATION</scope>
    <source>
        <tissue evidence="2">Leaves</tissue>
    </source>
</reference>
<dbReference type="GO" id="GO:0003676">
    <property type="term" value="F:nucleic acid binding"/>
    <property type="evidence" value="ECO:0007669"/>
    <property type="project" value="InterPro"/>
</dbReference>
<proteinExistence type="predicted"/>
<evidence type="ECO:0000313" key="2">
    <source>
        <dbReference type="RefSeq" id="XP_018844582.1"/>
    </source>
</evidence>
<dbReference type="KEGG" id="jre:109008805"/>
<gene>
    <name evidence="2" type="primary">LOC109008805</name>
</gene>
<keyword evidence="1" id="KW-1185">Reference proteome</keyword>
<sequence>MKLNVDGAVFQDQHRAGVGIILRDANGEVLLTASKKEKEVNDPAEVELLAMLRGLQLCPPLGIEELIMESDSLLMVTQVQAVEEYWSLLGNIVKEIKLLMKRFRRCTIQHVGRMGNVAAHKLTR</sequence>
<dbReference type="InterPro" id="IPR036397">
    <property type="entry name" value="RNaseH_sf"/>
</dbReference>
<dbReference type="InterPro" id="IPR012337">
    <property type="entry name" value="RNaseH-like_sf"/>
</dbReference>
<protein>
    <submittedName>
        <fullName evidence="2">Uncharacterized protein LOC109008805</fullName>
    </submittedName>
</protein>
<dbReference type="Gene3D" id="3.30.420.10">
    <property type="entry name" value="Ribonuclease H-like superfamily/Ribonuclease H"/>
    <property type="match status" value="1"/>
</dbReference>
<dbReference type="RefSeq" id="XP_018844582.1">
    <property type="nucleotide sequence ID" value="XM_018989037.1"/>
</dbReference>
<name>A0A2I4GL10_JUGRE</name>
<dbReference type="Proteomes" id="UP000235220">
    <property type="component" value="Chromosome 15"/>
</dbReference>
<dbReference type="GO" id="GO:0004523">
    <property type="term" value="F:RNA-DNA hybrid ribonuclease activity"/>
    <property type="evidence" value="ECO:0007669"/>
    <property type="project" value="InterPro"/>
</dbReference>
<dbReference type="GeneID" id="109008805"/>
<dbReference type="PANTHER" id="PTHR47723">
    <property type="entry name" value="OS05G0353850 PROTEIN"/>
    <property type="match status" value="1"/>
</dbReference>
<dbReference type="SUPFAM" id="SSF53098">
    <property type="entry name" value="Ribonuclease H-like"/>
    <property type="match status" value="1"/>
</dbReference>
<dbReference type="AlphaFoldDB" id="A0A2I4GL10"/>
<dbReference type="InterPro" id="IPR044730">
    <property type="entry name" value="RNase_H-like_dom_plant"/>
</dbReference>
<dbReference type="CDD" id="cd06222">
    <property type="entry name" value="RNase_H_like"/>
    <property type="match status" value="1"/>
</dbReference>
<evidence type="ECO:0000313" key="1">
    <source>
        <dbReference type="Proteomes" id="UP000235220"/>
    </source>
</evidence>
<dbReference type="InterPro" id="IPR002156">
    <property type="entry name" value="RNaseH_domain"/>
</dbReference>
<dbReference type="STRING" id="51240.A0A2I4GL10"/>
<dbReference type="Pfam" id="PF13456">
    <property type="entry name" value="RVT_3"/>
    <property type="match status" value="1"/>
</dbReference>
<dbReference type="Gramene" id="Jr15_03380_p1">
    <property type="protein sequence ID" value="cds.Jr15_03380_p1"/>
    <property type="gene ID" value="Jr15_03380"/>
</dbReference>
<dbReference type="OrthoDB" id="1749417at2759"/>
<dbReference type="PANTHER" id="PTHR47723:SF19">
    <property type="entry name" value="POLYNUCLEOTIDYL TRANSFERASE, RIBONUCLEASE H-LIKE SUPERFAMILY PROTEIN"/>
    <property type="match status" value="1"/>
</dbReference>
<dbReference type="InterPro" id="IPR053151">
    <property type="entry name" value="RNase_H-like"/>
</dbReference>
<accession>A0A2I4GL10</accession>